<evidence type="ECO:0000313" key="20">
    <source>
        <dbReference type="RefSeq" id="XP_033777662.1"/>
    </source>
</evidence>
<dbReference type="GO" id="GO:0005737">
    <property type="term" value="C:cytoplasm"/>
    <property type="evidence" value="ECO:0007669"/>
    <property type="project" value="UniProtKB-SubCell"/>
</dbReference>
<dbReference type="InterPro" id="IPR002877">
    <property type="entry name" value="RNA_MeTrfase_FtsJ_dom"/>
</dbReference>
<feature type="binding site" evidence="17">
    <location>
        <position position="148"/>
    </location>
    <ligand>
        <name>S-adenosyl-L-methionine</name>
        <dbReference type="ChEBI" id="CHEBI:59789"/>
    </ligand>
</feature>
<dbReference type="InterPro" id="IPR029063">
    <property type="entry name" value="SAM-dependent_MTases_sf"/>
</dbReference>
<evidence type="ECO:0000256" key="11">
    <source>
        <dbReference type="ARBA" id="ARBA00023242"/>
    </source>
</evidence>
<evidence type="ECO:0000256" key="8">
    <source>
        <dbReference type="ARBA" id="ARBA00022679"/>
    </source>
</evidence>
<feature type="binding site" evidence="17">
    <location>
        <position position="236"/>
    </location>
    <ligand>
        <name>S-adenosyl-L-methionine</name>
        <dbReference type="ChEBI" id="CHEBI:59789"/>
    </ligand>
</feature>
<evidence type="ECO:0000256" key="3">
    <source>
        <dbReference type="ARBA" id="ARBA00012770"/>
    </source>
</evidence>
<dbReference type="FunFam" id="3.40.50.12760:FF:000002">
    <property type="entry name" value="Cap methyltransferase 2"/>
    <property type="match status" value="1"/>
</dbReference>
<evidence type="ECO:0000256" key="7">
    <source>
        <dbReference type="ARBA" id="ARBA00022664"/>
    </source>
</evidence>
<evidence type="ECO:0000256" key="6">
    <source>
        <dbReference type="ARBA" id="ARBA00022603"/>
    </source>
</evidence>
<evidence type="ECO:0000259" key="18">
    <source>
        <dbReference type="PROSITE" id="PS51614"/>
    </source>
</evidence>
<feature type="active site" description="Proton acceptor" evidence="17">
    <location>
        <position position="276"/>
    </location>
</feature>
<comment type="function">
    <text evidence="13">S-adenosyl-L-methionine-dependent methyltransferase that mediates mRNA cap2 2'-O-ribose methylation to the 5'-cap structure of mRNAs. Methylates the ribose of the second nucleotide of a m(7)GpppG-capped mRNA and small nuclear RNA (snRNA) (cap0) to produce m(7)GpppRmpNm (cap2). Recognizes a guanosine cap on RNA independently of its N(7) methylation status. Display cap2 methylation on both cap0 and cap1. Displays a preference for cap1 RNAs.</text>
</comment>
<dbReference type="Pfam" id="PF01728">
    <property type="entry name" value="FtsJ"/>
    <property type="match status" value="1"/>
</dbReference>
<evidence type="ECO:0000256" key="10">
    <source>
        <dbReference type="ARBA" id="ARBA00023042"/>
    </source>
</evidence>
<dbReference type="AlphaFoldDB" id="A0A6P8NND7"/>
<keyword evidence="7" id="KW-0507">mRNA processing</keyword>
<keyword evidence="8 17" id="KW-0808">Transferase</keyword>
<comment type="catalytic activity">
    <reaction evidence="12">
        <text>a 5'-end (N(7)-methyl 5'-triphosphoguanosine)-(2'-O-methyl-ribonucleoside)-(ribonucleotide) in mRNA + S-adenosyl-L-methionine = a 5'-end (N(7)-methyl 5'-triphosphoguanosine)-(2'-O-methyl-ribonucleoside)-(2'-O-methyl-ribonucleotide) in mRNA + S-adenosyl-L-homocysteine + H(+)</text>
        <dbReference type="Rhea" id="RHEA:67024"/>
        <dbReference type="Rhea" id="RHEA-COMP:17169"/>
        <dbReference type="Rhea" id="RHEA-COMP:17170"/>
        <dbReference type="ChEBI" id="CHEBI:15378"/>
        <dbReference type="ChEBI" id="CHEBI:57856"/>
        <dbReference type="ChEBI" id="CHEBI:59789"/>
        <dbReference type="ChEBI" id="CHEBI:167612"/>
        <dbReference type="ChEBI" id="CHEBI:167614"/>
        <dbReference type="EC" id="2.1.1.296"/>
    </reaction>
</comment>
<dbReference type="FunCoup" id="A0A6P8NND7">
    <property type="interactions" value="4277"/>
</dbReference>
<dbReference type="FunFam" id="3.40.50.12760:FF:000003">
    <property type="entry name" value="Cap methyltransferase 2"/>
    <property type="match status" value="1"/>
</dbReference>
<keyword evidence="19" id="KW-1185">Reference proteome</keyword>
<dbReference type="GO" id="GO:0120550">
    <property type="term" value="F:methyltransferase cap2 activity"/>
    <property type="evidence" value="ECO:0007669"/>
    <property type="project" value="UniProtKB-EC"/>
</dbReference>
<dbReference type="RefSeq" id="XP_033777662.1">
    <property type="nucleotide sequence ID" value="XM_033921771.1"/>
</dbReference>
<dbReference type="EC" id="2.1.1.296" evidence="3"/>
<evidence type="ECO:0000256" key="17">
    <source>
        <dbReference type="PROSITE-ProRule" id="PRU00946"/>
    </source>
</evidence>
<evidence type="ECO:0000256" key="13">
    <source>
        <dbReference type="ARBA" id="ARBA00059552"/>
    </source>
</evidence>
<keyword evidence="11" id="KW-0539">Nucleus</keyword>
<evidence type="ECO:0000256" key="14">
    <source>
        <dbReference type="ARBA" id="ARBA00075600"/>
    </source>
</evidence>
<evidence type="ECO:0000313" key="19">
    <source>
        <dbReference type="Proteomes" id="UP000515159"/>
    </source>
</evidence>
<keyword evidence="6 17" id="KW-0489">Methyltransferase</keyword>
<proteinExistence type="predicted"/>
<evidence type="ECO:0000256" key="9">
    <source>
        <dbReference type="ARBA" id="ARBA00022691"/>
    </source>
</evidence>
<dbReference type="CTD" id="55783"/>
<dbReference type="OrthoDB" id="429597at2759"/>
<name>A0A6P8NND7_GEOSA</name>
<dbReference type="PROSITE" id="PS51614">
    <property type="entry name" value="SAM_MT_ADRIFT"/>
    <property type="match status" value="1"/>
</dbReference>
<keyword evidence="10" id="KW-0506">mRNA capping</keyword>
<dbReference type="GeneID" id="117348983"/>
<dbReference type="GO" id="GO:0006370">
    <property type="term" value="P:7-methylguanosine mRNA capping"/>
    <property type="evidence" value="ECO:0007669"/>
    <property type="project" value="UniProtKB-KW"/>
</dbReference>
<dbReference type="InterPro" id="IPR050851">
    <property type="entry name" value="mRNA_Cap_2O-Ribose_MeTrfase"/>
</dbReference>
<sequence>MNKRKRPRVEESIGMEMFTSDVLAETSCLFEKKFSYRKPQCQVWQLPESTDLFTSDHKEFETLLDLKESLNKIKNLLSDKKLDEWHRHTSFTNKAGKIIPEVKKAVNAELCTQAWCKFQEIVCSFQLLPKEALWNRELNSVHLCEAPGAFIASLNHYLKSQNVPYWDWNWVANTLNPYHEANDTLFMIMDDRFIINTLPWWYFGPENTGDIMTLKHLTGLQQFISNMSTVHLVTADGSFDCQGNPGEQEALVAPLHYCETVTALMILGKGGSFVLKMFTLYEHSSVNLLFLLNCCFKEVHIFKPSTSKSGNSEVYVVCLEYIGRDALHSSLTKMVQNFGSEIADRALFPHHMIPESFLKVHKQCCSFFHKHQIETINENLRLFEHMTEEDLARLNTLRDCAVAYFLQKYNLKYLCRKDWLVKKSHAGCSVNARWFGNRNKCSDTYNERKHLETLSWDDKVVNGYFSPWVKEHAIGNVGKGCILEGLSHDLKCDEWDILEGKKLPEVKCSLFCDGKLLKNLNEAIEKSSTHQLKTGSSPDSIQQSCLPCHVLTDDLLLGELLHVIKCNQAVETDGCEKQVKCLVVDNPSLCKLISQTSIEVTLLQSTTFFPSGYSLLHDGEPRYQQQLLKWILSALVELQSGDALILPIMSCFTRFTTGLLFILHHCFRFITFACPTSLQPLGNIAVLLCSGFRCPPGPVRHYLHELDDLMSTLLDSESPRQILEFVPMETLLKGRLVDFLWDLNSAIIKQRLHLIGQIEQLRTKDKSLF</sequence>
<dbReference type="InParanoid" id="A0A6P8NND7"/>
<dbReference type="GO" id="GO:0032259">
    <property type="term" value="P:methylation"/>
    <property type="evidence" value="ECO:0007669"/>
    <property type="project" value="UniProtKB-KW"/>
</dbReference>
<evidence type="ECO:0000256" key="4">
    <source>
        <dbReference type="ARBA" id="ARBA00021134"/>
    </source>
</evidence>
<evidence type="ECO:0000256" key="2">
    <source>
        <dbReference type="ARBA" id="ARBA00004496"/>
    </source>
</evidence>
<evidence type="ECO:0000256" key="12">
    <source>
        <dbReference type="ARBA" id="ARBA00049477"/>
    </source>
</evidence>
<feature type="domain" description="Adrift-type SAM-dependent 2'-O-MTase" evidence="18">
    <location>
        <begin position="109"/>
        <end position="323"/>
    </location>
</feature>
<accession>A0A6P8NND7</accession>
<keyword evidence="5" id="KW-0963">Cytoplasm</keyword>
<dbReference type="SUPFAM" id="SSF53335">
    <property type="entry name" value="S-adenosyl-L-methionine-dependent methyltransferases"/>
    <property type="match status" value="1"/>
</dbReference>
<evidence type="ECO:0000256" key="1">
    <source>
        <dbReference type="ARBA" id="ARBA00004123"/>
    </source>
</evidence>
<dbReference type="InterPro" id="IPR025807">
    <property type="entry name" value="Adrift-typ_MeTrfase"/>
</dbReference>
<evidence type="ECO:0000256" key="5">
    <source>
        <dbReference type="ARBA" id="ARBA00022490"/>
    </source>
</evidence>
<dbReference type="KEGG" id="gsh:117348983"/>
<dbReference type="GO" id="GO:0005634">
    <property type="term" value="C:nucleus"/>
    <property type="evidence" value="ECO:0007669"/>
    <property type="project" value="UniProtKB-SubCell"/>
</dbReference>
<protein>
    <recommendedName>
        <fullName evidence="4">Cap-specific mRNA (nucleoside-2'-O-)-methyltransferase 2</fullName>
        <ecNumber evidence="3">2.1.1.296</ecNumber>
    </recommendedName>
    <alternativeName>
        <fullName evidence="16">Cap methyltransferase 2</fullName>
    </alternativeName>
    <alternativeName>
        <fullName evidence="14">Cap2 2'O-ribose methyltransferase 2</fullName>
    </alternativeName>
    <alternativeName>
        <fullName evidence="15">FtsJ methyltransferase domain-containing protein 1</fullName>
    </alternativeName>
</protein>
<evidence type="ECO:0000256" key="15">
    <source>
        <dbReference type="ARBA" id="ARBA00078839"/>
    </source>
</evidence>
<dbReference type="Gene3D" id="3.40.50.12760">
    <property type="match status" value="2"/>
</dbReference>
<evidence type="ECO:0000256" key="16">
    <source>
        <dbReference type="ARBA" id="ARBA00081266"/>
    </source>
</evidence>
<dbReference type="Proteomes" id="UP000515159">
    <property type="component" value="Chromosome 15"/>
</dbReference>
<comment type="subcellular location">
    <subcellularLocation>
        <location evidence="2">Cytoplasm</location>
    </subcellularLocation>
    <subcellularLocation>
        <location evidence="1">Nucleus</location>
    </subcellularLocation>
</comment>
<dbReference type="PANTHER" id="PTHR16121">
    <property type="entry name" value="CAP-SPECIFIC MRNA (NUCLEOSIDE-2'-O-)-METHYLTRANSFERASE 1-RELATED"/>
    <property type="match status" value="1"/>
</dbReference>
<dbReference type="GO" id="GO:0004483">
    <property type="term" value="F:methyltransferase cap1 activity"/>
    <property type="evidence" value="ECO:0007669"/>
    <property type="project" value="UniProtKB-ARBA"/>
</dbReference>
<keyword evidence="9 17" id="KW-0949">S-adenosyl-L-methionine</keyword>
<organism evidence="19 20">
    <name type="scientific">Geotrypetes seraphini</name>
    <name type="common">Gaboon caecilian</name>
    <name type="synonym">Caecilia seraphini</name>
    <dbReference type="NCBI Taxonomy" id="260995"/>
    <lineage>
        <taxon>Eukaryota</taxon>
        <taxon>Metazoa</taxon>
        <taxon>Chordata</taxon>
        <taxon>Craniata</taxon>
        <taxon>Vertebrata</taxon>
        <taxon>Euteleostomi</taxon>
        <taxon>Amphibia</taxon>
        <taxon>Gymnophiona</taxon>
        <taxon>Geotrypetes</taxon>
    </lineage>
</organism>
<reference evidence="20" key="1">
    <citation type="submission" date="2025-08" db="UniProtKB">
        <authorList>
            <consortium name="RefSeq"/>
        </authorList>
    </citation>
    <scope>IDENTIFICATION</scope>
</reference>
<gene>
    <name evidence="20" type="primary">CMTR2</name>
</gene>
<dbReference type="PANTHER" id="PTHR16121:SF2">
    <property type="entry name" value="CAP-SPECIFIC MRNA (NUCLEOSIDE-2'-O-)-METHYLTRANSFERASE 2"/>
    <property type="match status" value="1"/>
</dbReference>
<feature type="binding site" evidence="17">
    <location>
        <position position="168"/>
    </location>
    <ligand>
        <name>S-adenosyl-L-methionine</name>
        <dbReference type="ChEBI" id="CHEBI:59789"/>
    </ligand>
</feature>